<sequence length="78" mass="8860">MVQIPSKDAHKNLEILFQFGGEKSLSKISKYEYNLSANLLLGDVTNESIYLVEKRENTLPSDFSNNTDDDHVNQLLDT</sequence>
<name>A0ABR8ZFJ3_9FLAO</name>
<evidence type="ECO:0000313" key="3">
    <source>
        <dbReference type="Proteomes" id="UP000637299"/>
    </source>
</evidence>
<protein>
    <submittedName>
        <fullName evidence="2">Uncharacterized protein</fullName>
    </submittedName>
</protein>
<evidence type="ECO:0000313" key="2">
    <source>
        <dbReference type="EMBL" id="MBD8083864.1"/>
    </source>
</evidence>
<dbReference type="Proteomes" id="UP000637299">
    <property type="component" value="Unassembled WGS sequence"/>
</dbReference>
<reference evidence="2 3" key="1">
    <citation type="submission" date="2020-09" db="EMBL/GenBank/DDBJ databases">
        <title>Genome seq and assembly of Chryseobacterium sp.</title>
        <authorList>
            <person name="Chhetri G."/>
        </authorList>
    </citation>
    <scope>NUCLEOTIDE SEQUENCE [LARGE SCALE GENOMIC DNA]</scope>
    <source>
        <strain evidence="2 3">GCR10</strain>
    </source>
</reference>
<proteinExistence type="predicted"/>
<gene>
    <name evidence="2" type="ORF">IC610_15745</name>
</gene>
<accession>A0ABR8ZFJ3</accession>
<evidence type="ECO:0000256" key="1">
    <source>
        <dbReference type="SAM" id="MobiDB-lite"/>
    </source>
</evidence>
<keyword evidence="3" id="KW-1185">Reference proteome</keyword>
<dbReference type="RefSeq" id="WP_191737695.1">
    <property type="nucleotide sequence ID" value="NZ_JACYFS010000005.1"/>
</dbReference>
<dbReference type="EMBL" id="JACYFS010000005">
    <property type="protein sequence ID" value="MBD8083864.1"/>
    <property type="molecule type" value="Genomic_DNA"/>
</dbReference>
<organism evidence="2 3">
    <name type="scientific">Chryseobacterium caseinilyticum</name>
    <dbReference type="NCBI Taxonomy" id="2771428"/>
    <lineage>
        <taxon>Bacteria</taxon>
        <taxon>Pseudomonadati</taxon>
        <taxon>Bacteroidota</taxon>
        <taxon>Flavobacteriia</taxon>
        <taxon>Flavobacteriales</taxon>
        <taxon>Weeksellaceae</taxon>
        <taxon>Chryseobacterium group</taxon>
        <taxon>Chryseobacterium</taxon>
    </lineage>
</organism>
<comment type="caution">
    <text evidence="2">The sequence shown here is derived from an EMBL/GenBank/DDBJ whole genome shotgun (WGS) entry which is preliminary data.</text>
</comment>
<feature type="region of interest" description="Disordered" evidence="1">
    <location>
        <begin position="59"/>
        <end position="78"/>
    </location>
</feature>